<evidence type="ECO:0000313" key="4">
    <source>
        <dbReference type="EMBL" id="SNS09939.1"/>
    </source>
</evidence>
<evidence type="ECO:0000256" key="2">
    <source>
        <dbReference type="ARBA" id="ARBA00023315"/>
    </source>
</evidence>
<dbReference type="Proteomes" id="UP000198386">
    <property type="component" value="Unassembled WGS sequence"/>
</dbReference>
<sequence>MTAMDPDVRVAGPADLERLPAIEAAADALFASVGIAGLPPPQTPQERAAAWRVLVVGEPAVGFAVLERVDGDVHLEQLSVHPSAGRRGLGTALLDAAVRTAREAGAARVTLTTYADVPWNAPWYAARGFTEVADPGPELAALVAHEAAAGLAVPGRRVVMGRAV</sequence>
<proteinExistence type="predicted"/>
<dbReference type="GO" id="GO:0016747">
    <property type="term" value="F:acyltransferase activity, transferring groups other than amino-acyl groups"/>
    <property type="evidence" value="ECO:0007669"/>
    <property type="project" value="InterPro"/>
</dbReference>
<evidence type="ECO:0000259" key="3">
    <source>
        <dbReference type="PROSITE" id="PS51186"/>
    </source>
</evidence>
<dbReference type="InterPro" id="IPR000182">
    <property type="entry name" value="GNAT_dom"/>
</dbReference>
<gene>
    <name evidence="4" type="ORF">SAMN04488107_1358</name>
</gene>
<accession>A0A239BQL4</accession>
<dbReference type="InterPro" id="IPR016181">
    <property type="entry name" value="Acyl_CoA_acyltransferase"/>
</dbReference>
<keyword evidence="1 4" id="KW-0808">Transferase</keyword>
<dbReference type="PANTHER" id="PTHR43877">
    <property type="entry name" value="AMINOALKYLPHOSPHONATE N-ACETYLTRANSFERASE-RELATED-RELATED"/>
    <property type="match status" value="1"/>
</dbReference>
<reference evidence="5" key="1">
    <citation type="submission" date="2017-06" db="EMBL/GenBank/DDBJ databases">
        <authorList>
            <person name="Varghese N."/>
            <person name="Submissions S."/>
        </authorList>
    </citation>
    <scope>NUCLEOTIDE SEQUENCE [LARGE SCALE GENOMIC DNA]</scope>
    <source>
        <strain evidence="5">DSM 45423</strain>
    </source>
</reference>
<organism evidence="4 5">
    <name type="scientific">Geodermatophilus saharensis</name>
    <dbReference type="NCBI Taxonomy" id="1137994"/>
    <lineage>
        <taxon>Bacteria</taxon>
        <taxon>Bacillati</taxon>
        <taxon>Actinomycetota</taxon>
        <taxon>Actinomycetes</taxon>
        <taxon>Geodermatophilales</taxon>
        <taxon>Geodermatophilaceae</taxon>
        <taxon>Geodermatophilus</taxon>
    </lineage>
</organism>
<dbReference type="Pfam" id="PF00583">
    <property type="entry name" value="Acetyltransf_1"/>
    <property type="match status" value="1"/>
</dbReference>
<dbReference type="AlphaFoldDB" id="A0A239BQL4"/>
<keyword evidence="5" id="KW-1185">Reference proteome</keyword>
<feature type="domain" description="N-acetyltransferase" evidence="3">
    <location>
        <begin position="6"/>
        <end position="149"/>
    </location>
</feature>
<dbReference type="EMBL" id="FZOH01000002">
    <property type="protein sequence ID" value="SNS09939.1"/>
    <property type="molecule type" value="Genomic_DNA"/>
</dbReference>
<evidence type="ECO:0000313" key="5">
    <source>
        <dbReference type="Proteomes" id="UP000198386"/>
    </source>
</evidence>
<name>A0A239BQL4_9ACTN</name>
<dbReference type="CDD" id="cd04301">
    <property type="entry name" value="NAT_SF"/>
    <property type="match status" value="1"/>
</dbReference>
<keyword evidence="2" id="KW-0012">Acyltransferase</keyword>
<dbReference type="SUPFAM" id="SSF55729">
    <property type="entry name" value="Acyl-CoA N-acyltransferases (Nat)"/>
    <property type="match status" value="1"/>
</dbReference>
<evidence type="ECO:0000256" key="1">
    <source>
        <dbReference type="ARBA" id="ARBA00022679"/>
    </source>
</evidence>
<dbReference type="PROSITE" id="PS51186">
    <property type="entry name" value="GNAT"/>
    <property type="match status" value="1"/>
</dbReference>
<dbReference type="InterPro" id="IPR050832">
    <property type="entry name" value="Bact_Acetyltransf"/>
</dbReference>
<dbReference type="Gene3D" id="3.40.630.30">
    <property type="match status" value="1"/>
</dbReference>
<protein>
    <submittedName>
        <fullName evidence="4">Acetyltransferase (GNAT) domain-containing protein</fullName>
    </submittedName>
</protein>